<gene>
    <name evidence="1" type="ORF">SteCoe_5085</name>
</gene>
<protein>
    <submittedName>
        <fullName evidence="1">Uncharacterized protein</fullName>
    </submittedName>
</protein>
<keyword evidence="2" id="KW-1185">Reference proteome</keyword>
<dbReference type="InterPro" id="IPR011050">
    <property type="entry name" value="Pectin_lyase_fold/virulence"/>
</dbReference>
<dbReference type="Proteomes" id="UP000187209">
    <property type="component" value="Unassembled WGS sequence"/>
</dbReference>
<evidence type="ECO:0000313" key="1">
    <source>
        <dbReference type="EMBL" id="OMJ92210.1"/>
    </source>
</evidence>
<accession>A0A1R2CTC8</accession>
<name>A0A1R2CTC8_9CILI</name>
<reference evidence="1 2" key="1">
    <citation type="submission" date="2016-11" db="EMBL/GenBank/DDBJ databases">
        <title>The macronuclear genome of Stentor coeruleus: a giant cell with tiny introns.</title>
        <authorList>
            <person name="Slabodnick M."/>
            <person name="Ruby J.G."/>
            <person name="Reiff S.B."/>
            <person name="Swart E.C."/>
            <person name="Gosai S."/>
            <person name="Prabakaran S."/>
            <person name="Witkowska E."/>
            <person name="Larue G.E."/>
            <person name="Fisher S."/>
            <person name="Freeman R.M."/>
            <person name="Gunawardena J."/>
            <person name="Chu W."/>
            <person name="Stover N.A."/>
            <person name="Gregory B.D."/>
            <person name="Nowacki M."/>
            <person name="Derisi J."/>
            <person name="Roy S.W."/>
            <person name="Marshall W.F."/>
            <person name="Sood P."/>
        </authorList>
    </citation>
    <scope>NUCLEOTIDE SEQUENCE [LARGE SCALE GENOMIC DNA]</scope>
    <source>
        <strain evidence="1">WM001</strain>
    </source>
</reference>
<dbReference type="EMBL" id="MPUH01000066">
    <property type="protein sequence ID" value="OMJ92210.1"/>
    <property type="molecule type" value="Genomic_DNA"/>
</dbReference>
<proteinExistence type="predicted"/>
<organism evidence="1 2">
    <name type="scientific">Stentor coeruleus</name>
    <dbReference type="NCBI Taxonomy" id="5963"/>
    <lineage>
        <taxon>Eukaryota</taxon>
        <taxon>Sar</taxon>
        <taxon>Alveolata</taxon>
        <taxon>Ciliophora</taxon>
        <taxon>Postciliodesmatophora</taxon>
        <taxon>Heterotrichea</taxon>
        <taxon>Heterotrichida</taxon>
        <taxon>Stentoridae</taxon>
        <taxon>Stentor</taxon>
    </lineage>
</organism>
<comment type="caution">
    <text evidence="1">The sequence shown here is derived from an EMBL/GenBank/DDBJ whole genome shotgun (WGS) entry which is preliminary data.</text>
</comment>
<evidence type="ECO:0000313" key="2">
    <source>
        <dbReference type="Proteomes" id="UP000187209"/>
    </source>
</evidence>
<dbReference type="AlphaFoldDB" id="A0A1R2CTC8"/>
<sequence>MLNIFILFSLASSEFLSIKTPSEHQVISNLTLIPNLSQSVGSNCGDTHIYQIYGVYIYPWPPQGLGTVATIYIDGVFIQGTFVQEIVFGTCYNSMFWEYNPTDVNQNYATGQQAMFTINQQFPSQPGSYVSNIQLSAGFHICCWQFSYIVS</sequence>
<dbReference type="SUPFAM" id="SSF51126">
    <property type="entry name" value="Pectin lyase-like"/>
    <property type="match status" value="1"/>
</dbReference>